<keyword evidence="2" id="KW-0732">Signal</keyword>
<dbReference type="AlphaFoldDB" id="A0A1B6GJP4"/>
<reference evidence="3" key="1">
    <citation type="submission" date="2015-11" db="EMBL/GenBank/DDBJ databases">
        <title>De novo transcriptome assembly of four potential Pierce s Disease insect vectors from Arizona vineyards.</title>
        <authorList>
            <person name="Tassone E.E."/>
        </authorList>
    </citation>
    <scope>NUCLEOTIDE SEQUENCE</scope>
</reference>
<evidence type="ECO:0000256" key="2">
    <source>
        <dbReference type="SAM" id="SignalP"/>
    </source>
</evidence>
<evidence type="ECO:0000256" key="1">
    <source>
        <dbReference type="SAM" id="MobiDB-lite"/>
    </source>
</evidence>
<accession>A0A1B6GJP4</accession>
<feature type="region of interest" description="Disordered" evidence="1">
    <location>
        <begin position="141"/>
        <end position="160"/>
    </location>
</feature>
<organism evidence="3">
    <name type="scientific">Cuerna arida</name>
    <dbReference type="NCBI Taxonomy" id="1464854"/>
    <lineage>
        <taxon>Eukaryota</taxon>
        <taxon>Metazoa</taxon>
        <taxon>Ecdysozoa</taxon>
        <taxon>Arthropoda</taxon>
        <taxon>Hexapoda</taxon>
        <taxon>Insecta</taxon>
        <taxon>Pterygota</taxon>
        <taxon>Neoptera</taxon>
        <taxon>Paraneoptera</taxon>
        <taxon>Hemiptera</taxon>
        <taxon>Auchenorrhyncha</taxon>
        <taxon>Membracoidea</taxon>
        <taxon>Cicadellidae</taxon>
        <taxon>Cicadellinae</taxon>
        <taxon>Proconiini</taxon>
        <taxon>Cuerna</taxon>
    </lineage>
</organism>
<feature type="non-terminal residue" evidence="3">
    <location>
        <position position="1"/>
    </location>
</feature>
<evidence type="ECO:0008006" key="4">
    <source>
        <dbReference type="Google" id="ProtNLM"/>
    </source>
</evidence>
<name>A0A1B6GJP4_9HEMI</name>
<feature type="chain" id="PRO_5008583652" description="Kazal-like domain-containing protein" evidence="2">
    <location>
        <begin position="29"/>
        <end position="189"/>
    </location>
</feature>
<evidence type="ECO:0000313" key="3">
    <source>
        <dbReference type="EMBL" id="JAS62669.1"/>
    </source>
</evidence>
<feature type="signal peptide" evidence="2">
    <location>
        <begin position="1"/>
        <end position="28"/>
    </location>
</feature>
<dbReference type="EMBL" id="GECZ01007100">
    <property type="protein sequence ID" value="JAS62669.1"/>
    <property type="molecule type" value="Transcribed_RNA"/>
</dbReference>
<gene>
    <name evidence="3" type="ORF">g.26283</name>
</gene>
<feature type="compositionally biased region" description="Basic and acidic residues" evidence="1">
    <location>
        <begin position="151"/>
        <end position="160"/>
    </location>
</feature>
<proteinExistence type="predicted"/>
<sequence length="189" mass="22065">VVTVCLIYFSMKRELLLAFLGLVAVSQCKRPPWYKPCWIYLCGLDLTDPVCAWDPHRGARLFRNDCEMDRHNFCYNRNYAIVEADNNLEEDIKLCAKLKGLVQNADKRPSVVKDGNVMVHFLLEEHNSDKTDKPVWSKIPEHSKHASYQTQERHSNHHGERINRIKDRFSDTSSELESSYDKSILRGIW</sequence>
<protein>
    <recommendedName>
        <fullName evidence="4">Kazal-like domain-containing protein</fullName>
    </recommendedName>
</protein>